<dbReference type="InterPro" id="IPR011324">
    <property type="entry name" value="Cytotoxic_necrot_fac-like_cat"/>
</dbReference>
<dbReference type="InterPro" id="IPR038592">
    <property type="entry name" value="CheD-like_sf"/>
</dbReference>
<comment type="function">
    <text evidence="3">Probably deamidates glutamine residues to glutamate on methyl-accepting chemotaxis receptors (MCPs), playing an important role in chemotaxis.</text>
</comment>
<comment type="similarity">
    <text evidence="3">Belongs to the CheD family.</text>
</comment>
<name>A0A6M8EVX7_9BACT</name>
<dbReference type="SUPFAM" id="SSF64438">
    <property type="entry name" value="CNF1/YfiH-like putative cysteine hydrolases"/>
    <property type="match status" value="1"/>
</dbReference>
<dbReference type="PANTHER" id="PTHR35147:SF3">
    <property type="entry name" value="CHEMORECEPTOR GLUTAMINE DEAMIDASE CHED 1-RELATED"/>
    <property type="match status" value="1"/>
</dbReference>
<evidence type="ECO:0000256" key="2">
    <source>
        <dbReference type="ARBA" id="ARBA00022801"/>
    </source>
</evidence>
<dbReference type="Pfam" id="PF03975">
    <property type="entry name" value="CheD"/>
    <property type="match status" value="1"/>
</dbReference>
<comment type="catalytic activity">
    <reaction evidence="3">
        <text>L-glutaminyl-[protein] + H2O = L-glutamyl-[protein] + NH4(+)</text>
        <dbReference type="Rhea" id="RHEA:16441"/>
        <dbReference type="Rhea" id="RHEA-COMP:10207"/>
        <dbReference type="Rhea" id="RHEA-COMP:10208"/>
        <dbReference type="ChEBI" id="CHEBI:15377"/>
        <dbReference type="ChEBI" id="CHEBI:28938"/>
        <dbReference type="ChEBI" id="CHEBI:29973"/>
        <dbReference type="ChEBI" id="CHEBI:30011"/>
        <dbReference type="EC" id="3.5.1.44"/>
    </reaction>
</comment>
<organism evidence="4 5">
    <name type="scientific">Arcobacter acticola</name>
    <dbReference type="NCBI Taxonomy" id="1849015"/>
    <lineage>
        <taxon>Bacteria</taxon>
        <taxon>Pseudomonadati</taxon>
        <taxon>Campylobacterota</taxon>
        <taxon>Epsilonproteobacteria</taxon>
        <taxon>Campylobacterales</taxon>
        <taxon>Arcobacteraceae</taxon>
        <taxon>Arcobacter</taxon>
    </lineage>
</organism>
<dbReference type="PANTHER" id="PTHR35147">
    <property type="entry name" value="CHEMORECEPTOR GLUTAMINE DEAMIDASE CHED-RELATED"/>
    <property type="match status" value="1"/>
</dbReference>
<reference evidence="4 5" key="1">
    <citation type="submission" date="2019-08" db="EMBL/GenBank/DDBJ databases">
        <title>Complete genome sequence of Arcobacter acticola.</title>
        <authorList>
            <person name="Miller W."/>
        </authorList>
    </citation>
    <scope>NUCLEOTIDE SEQUENCE [LARGE SCALE GENOMIC DNA]</scope>
    <source>
        <strain evidence="4 5">KCTC 52212</strain>
    </source>
</reference>
<dbReference type="AlphaFoldDB" id="A0A6M8EVX7"/>
<dbReference type="EC" id="3.5.1.44" evidence="3"/>
<protein>
    <recommendedName>
        <fullName evidence="3">Probable chemoreceptor glutamine deamidase CheD</fullName>
        <ecNumber evidence="3">3.5.1.44</ecNumber>
    </recommendedName>
</protein>
<dbReference type="Proteomes" id="UP000503483">
    <property type="component" value="Chromosome"/>
</dbReference>
<evidence type="ECO:0000256" key="1">
    <source>
        <dbReference type="ARBA" id="ARBA00022500"/>
    </source>
</evidence>
<keyword evidence="5" id="KW-1185">Reference proteome</keyword>
<accession>A0A6M8EVX7</accession>
<evidence type="ECO:0000313" key="5">
    <source>
        <dbReference type="Proteomes" id="UP000503483"/>
    </source>
</evidence>
<dbReference type="GO" id="GO:0050568">
    <property type="term" value="F:protein-glutamine glutaminase activity"/>
    <property type="evidence" value="ECO:0007669"/>
    <property type="project" value="UniProtKB-UniRule"/>
</dbReference>
<gene>
    <name evidence="3 4" type="primary">cheD</name>
    <name evidence="4" type="ORF">AACT_1554</name>
</gene>
<dbReference type="InterPro" id="IPR005659">
    <property type="entry name" value="Chemorcpt_Glu_NH3ase_CheD"/>
</dbReference>
<sequence length="225" mass="25210">MIIIGHKDGSIEKASAIRFTQKTKGYSTHTIIGGEFAVGNDIEEIAFKTLLGSCVAIMFYDKVAKIKGMNHFLLPKTNNTNDDMKYGLYSVEAMLNEMYKLGCKKTNMVAKISGGADIMQINLSSQSIGFRNVEFAKDFCKSEGFKLLSEHTRGEHGRLILLANDFDTFIKVTQKSETDSKIYSEEKSLQQEITKAPVLKEYVGGVELFGFDKKEAEPQMEIELF</sequence>
<dbReference type="EMBL" id="CP042652">
    <property type="protein sequence ID" value="QKE28715.1"/>
    <property type="molecule type" value="Genomic_DNA"/>
</dbReference>
<evidence type="ECO:0000256" key="3">
    <source>
        <dbReference type="HAMAP-Rule" id="MF_01440"/>
    </source>
</evidence>
<dbReference type="Gene3D" id="3.30.1330.200">
    <property type="match status" value="1"/>
</dbReference>
<dbReference type="HAMAP" id="MF_01440">
    <property type="entry name" value="CheD"/>
    <property type="match status" value="1"/>
</dbReference>
<proteinExistence type="inferred from homology"/>
<keyword evidence="1 3" id="KW-0145">Chemotaxis</keyword>
<dbReference type="GO" id="GO:0006935">
    <property type="term" value="P:chemotaxis"/>
    <property type="evidence" value="ECO:0007669"/>
    <property type="project" value="UniProtKB-UniRule"/>
</dbReference>
<evidence type="ECO:0000313" key="4">
    <source>
        <dbReference type="EMBL" id="QKE28715.1"/>
    </source>
</evidence>
<dbReference type="CDD" id="cd16352">
    <property type="entry name" value="CheD"/>
    <property type="match status" value="1"/>
</dbReference>
<dbReference type="KEGG" id="paco:AACT_1554"/>
<dbReference type="RefSeq" id="WP_172126277.1">
    <property type="nucleotide sequence ID" value="NZ_CP042652.1"/>
</dbReference>
<keyword evidence="2 3" id="KW-0378">Hydrolase</keyword>